<dbReference type="AlphaFoldDB" id="A0A9P7GCG0"/>
<dbReference type="EMBL" id="JABCKV010000068">
    <property type="protein sequence ID" value="KAG5644487.1"/>
    <property type="molecule type" value="Genomic_DNA"/>
</dbReference>
<feature type="compositionally biased region" description="Polar residues" evidence="2">
    <location>
        <begin position="150"/>
        <end position="161"/>
    </location>
</feature>
<sequence>MRNFPGIHQQRCGRDGQPIAVSNFAKRAPPLSRLSVSPSDSALFEIQLGDELLSSSSTAVDIPSTPLAGDSFDDKSPSFVVLKFGGTSVAKHLPSIVDTILRTRRSQYGPKKHMPILVCSAQSYTFKSEGTTQRLLAAIEAALLPTFTAPPTLSPPANNDSPVTPPATPPLTPPCGDSPSTPVATPLPPSNVEEAQRDRQAENTNSPVSPKDILDGIFERHCAGARIYVTDEKVRVVLEEELRRDCERVVSILTAVETIGDITPRTRDTVVSVGELMACRTVVAALVSRNIPARLVNLNDLYLSPSHKSFNADALCTAIKARVFEVSRTRKDDEATPVLVATGFFGPLPGVSLLDHIGRGYTDVCAALCARAIGAAELQIWKEVDGVFSADPRKIPTARLLPELSANPLTGPIFQDAKLLTSYGSEVVHHRAIDQATHARIPILVKNVVNPAAGGTRIVTSPPLTPPATPPTSTPPRTPTPSPPGTPSSEESSPKPNLNPVTPFAITVLDDLDLFKLRFPSHSWDASLGHPLTFVLDRLGKDQASHLDLISASAHGVVSFVLPSAASPVRQQTDWEAQLWKLGIEVEVSRRMSYLQIVCVSSPRVSSAIVGAFASADIDMALLSYAHGIGILLEKRVARRAAAVVHDALLEGGW</sequence>
<dbReference type="InterPro" id="IPR018042">
    <property type="entry name" value="Aspartate_kinase_CS"/>
</dbReference>
<dbReference type="InterPro" id="IPR036393">
    <property type="entry name" value="AceGlu_kinase-like_sf"/>
</dbReference>
<dbReference type="GO" id="GO:0005829">
    <property type="term" value="C:cytosol"/>
    <property type="evidence" value="ECO:0007669"/>
    <property type="project" value="TreeGrafter"/>
</dbReference>
<dbReference type="OrthoDB" id="4323675at2759"/>
<proteinExistence type="inferred from homology"/>
<dbReference type="Proteomes" id="UP000775547">
    <property type="component" value="Unassembled WGS sequence"/>
</dbReference>
<dbReference type="PANTHER" id="PTHR21499:SF59">
    <property type="entry name" value="ASPARTOKINASE"/>
    <property type="match status" value="1"/>
</dbReference>
<dbReference type="SUPFAM" id="SSF53633">
    <property type="entry name" value="Carbamate kinase-like"/>
    <property type="match status" value="1"/>
</dbReference>
<dbReference type="PROSITE" id="PS00324">
    <property type="entry name" value="ASPARTOKINASE"/>
    <property type="match status" value="1"/>
</dbReference>
<feature type="compositionally biased region" description="Low complexity" evidence="2">
    <location>
        <begin position="487"/>
        <end position="496"/>
    </location>
</feature>
<protein>
    <recommendedName>
        <fullName evidence="3">Aspartate/glutamate/uridylate kinase domain-containing protein</fullName>
    </recommendedName>
</protein>
<evidence type="ECO:0000259" key="3">
    <source>
        <dbReference type="Pfam" id="PF00696"/>
    </source>
</evidence>
<reference evidence="4" key="2">
    <citation type="submission" date="2021-10" db="EMBL/GenBank/DDBJ databases">
        <title>Phylogenomics reveals ancestral predisposition of the termite-cultivated fungus Termitomyces towards a domesticated lifestyle.</title>
        <authorList>
            <person name="Auxier B."/>
            <person name="Grum-Grzhimaylo A."/>
            <person name="Cardenas M.E."/>
            <person name="Lodge J.D."/>
            <person name="Laessoe T."/>
            <person name="Pedersen O."/>
            <person name="Smith M.E."/>
            <person name="Kuyper T.W."/>
            <person name="Franco-Molano E.A."/>
            <person name="Baroni T.J."/>
            <person name="Aanen D.K."/>
        </authorList>
    </citation>
    <scope>NUCLEOTIDE SEQUENCE</scope>
    <source>
        <strain evidence="4">AP01</strain>
        <tissue evidence="4">Mycelium</tissue>
    </source>
</reference>
<evidence type="ECO:0000256" key="1">
    <source>
        <dbReference type="ARBA" id="ARBA00010122"/>
    </source>
</evidence>
<accession>A0A9P7GCG0</accession>
<dbReference type="GO" id="GO:0004072">
    <property type="term" value="F:aspartate kinase activity"/>
    <property type="evidence" value="ECO:0007669"/>
    <property type="project" value="InterPro"/>
</dbReference>
<feature type="region of interest" description="Disordered" evidence="2">
    <location>
        <begin position="150"/>
        <end position="212"/>
    </location>
</feature>
<evidence type="ECO:0000313" key="5">
    <source>
        <dbReference type="Proteomes" id="UP000775547"/>
    </source>
</evidence>
<organism evidence="4 5">
    <name type="scientific">Asterophora parasitica</name>
    <dbReference type="NCBI Taxonomy" id="117018"/>
    <lineage>
        <taxon>Eukaryota</taxon>
        <taxon>Fungi</taxon>
        <taxon>Dikarya</taxon>
        <taxon>Basidiomycota</taxon>
        <taxon>Agaricomycotina</taxon>
        <taxon>Agaricomycetes</taxon>
        <taxon>Agaricomycetidae</taxon>
        <taxon>Agaricales</taxon>
        <taxon>Tricholomatineae</taxon>
        <taxon>Lyophyllaceae</taxon>
        <taxon>Asterophora</taxon>
    </lineage>
</organism>
<evidence type="ECO:0000256" key="2">
    <source>
        <dbReference type="SAM" id="MobiDB-lite"/>
    </source>
</evidence>
<comment type="caution">
    <text evidence="4">The sequence shown here is derived from an EMBL/GenBank/DDBJ whole genome shotgun (WGS) entry which is preliminary data.</text>
</comment>
<evidence type="ECO:0000313" key="4">
    <source>
        <dbReference type="EMBL" id="KAG5644487.1"/>
    </source>
</evidence>
<dbReference type="Gene3D" id="3.40.1160.10">
    <property type="entry name" value="Acetylglutamate kinase-like"/>
    <property type="match status" value="1"/>
</dbReference>
<feature type="compositionally biased region" description="Pro residues" evidence="2">
    <location>
        <begin position="163"/>
        <end position="173"/>
    </location>
</feature>
<comment type="similarity">
    <text evidence="1">Belongs to the aspartokinase family.</text>
</comment>
<dbReference type="PANTHER" id="PTHR21499">
    <property type="entry name" value="ASPARTATE KINASE"/>
    <property type="match status" value="1"/>
</dbReference>
<feature type="compositionally biased region" description="Pro residues" evidence="2">
    <location>
        <begin position="463"/>
        <end position="486"/>
    </location>
</feature>
<name>A0A9P7GCG0_9AGAR</name>
<dbReference type="Pfam" id="PF00696">
    <property type="entry name" value="AA_kinase"/>
    <property type="match status" value="1"/>
</dbReference>
<dbReference type="GO" id="GO:0009089">
    <property type="term" value="P:lysine biosynthetic process via diaminopimelate"/>
    <property type="evidence" value="ECO:0007669"/>
    <property type="project" value="TreeGrafter"/>
</dbReference>
<reference evidence="4" key="1">
    <citation type="submission" date="2020-07" db="EMBL/GenBank/DDBJ databases">
        <authorList>
            <person name="Nieuwenhuis M."/>
            <person name="Van De Peppel L.J.J."/>
        </authorList>
    </citation>
    <scope>NUCLEOTIDE SEQUENCE</scope>
    <source>
        <strain evidence="4">AP01</strain>
        <tissue evidence="4">Mycelium</tissue>
    </source>
</reference>
<gene>
    <name evidence="4" type="ORF">DXG03_008314</name>
</gene>
<feature type="domain" description="Aspartate/glutamate/uridylate kinase" evidence="3">
    <location>
        <begin position="79"/>
        <end position="447"/>
    </location>
</feature>
<feature type="region of interest" description="Disordered" evidence="2">
    <location>
        <begin position="455"/>
        <end position="499"/>
    </location>
</feature>
<keyword evidence="5" id="KW-1185">Reference proteome</keyword>
<dbReference type="GO" id="GO:0009090">
    <property type="term" value="P:homoserine biosynthetic process"/>
    <property type="evidence" value="ECO:0007669"/>
    <property type="project" value="TreeGrafter"/>
</dbReference>
<dbReference type="InterPro" id="IPR001048">
    <property type="entry name" value="Asp/Glu/Uridylate_kinase"/>
</dbReference>